<evidence type="ECO:0000313" key="3">
    <source>
        <dbReference type="Proteomes" id="UP000297703"/>
    </source>
</evidence>
<accession>A0A4D9EM22</accession>
<reference evidence="2 3" key="1">
    <citation type="submission" date="2019-04" db="EMBL/GenBank/DDBJ databases">
        <title>Draft genome of the big-headed turtle Platysternon megacephalum.</title>
        <authorList>
            <person name="Gong S."/>
        </authorList>
    </citation>
    <scope>NUCLEOTIDE SEQUENCE [LARGE SCALE GENOMIC DNA]</scope>
    <source>
        <strain evidence="2">DO16091913</strain>
        <tissue evidence="2">Muscle</tissue>
    </source>
</reference>
<proteinExistence type="predicted"/>
<dbReference type="Proteomes" id="UP000297703">
    <property type="component" value="Unassembled WGS sequence"/>
</dbReference>
<sequence length="215" mass="22824">MHGKQTPAVIGQGSVPVCVCKHTEQAAYTDANKGQFLVWRDAPFIRGIVSCLGVHLAMGLAAPPRFSCPRLCTEVGDTVPRERREGPDPGTHRYRLTTQRSQHGVGISANPGRHRVGAPGSPQAGSRPTAAVAQEAPRAKGSSPLHSAPRARKTAPAGFPQLPQAPGSLTPSRSQREVEEEEGTQGTMPTAGDARPSPQLQQWGLDRGRCALQPQ</sequence>
<comment type="caution">
    <text evidence="2">The sequence shown here is derived from an EMBL/GenBank/DDBJ whole genome shotgun (WGS) entry which is preliminary data.</text>
</comment>
<evidence type="ECO:0000256" key="1">
    <source>
        <dbReference type="SAM" id="MobiDB-lite"/>
    </source>
</evidence>
<evidence type="ECO:0000313" key="2">
    <source>
        <dbReference type="EMBL" id="TFK08162.1"/>
    </source>
</evidence>
<dbReference type="AlphaFoldDB" id="A0A4D9EM22"/>
<reference evidence="2 3" key="2">
    <citation type="submission" date="2019-04" db="EMBL/GenBank/DDBJ databases">
        <title>The genome sequence of big-headed turtle.</title>
        <authorList>
            <person name="Gong S."/>
        </authorList>
    </citation>
    <scope>NUCLEOTIDE SEQUENCE [LARGE SCALE GENOMIC DNA]</scope>
    <source>
        <strain evidence="2">DO16091913</strain>
        <tissue evidence="2">Muscle</tissue>
    </source>
</reference>
<organism evidence="2 3">
    <name type="scientific">Platysternon megacephalum</name>
    <name type="common">big-headed turtle</name>
    <dbReference type="NCBI Taxonomy" id="55544"/>
    <lineage>
        <taxon>Eukaryota</taxon>
        <taxon>Metazoa</taxon>
        <taxon>Chordata</taxon>
        <taxon>Craniata</taxon>
        <taxon>Vertebrata</taxon>
        <taxon>Euteleostomi</taxon>
        <taxon>Archelosauria</taxon>
        <taxon>Testudinata</taxon>
        <taxon>Testudines</taxon>
        <taxon>Cryptodira</taxon>
        <taxon>Durocryptodira</taxon>
        <taxon>Testudinoidea</taxon>
        <taxon>Platysternidae</taxon>
        <taxon>Platysternon</taxon>
    </lineage>
</organism>
<feature type="compositionally biased region" description="Basic and acidic residues" evidence="1">
    <location>
        <begin position="79"/>
        <end position="91"/>
    </location>
</feature>
<gene>
    <name evidence="2" type="ORF">DR999_PMT08828</name>
</gene>
<dbReference type="EMBL" id="QXTE01000071">
    <property type="protein sequence ID" value="TFK08162.1"/>
    <property type="molecule type" value="Genomic_DNA"/>
</dbReference>
<feature type="region of interest" description="Disordered" evidence="1">
    <location>
        <begin position="79"/>
        <end position="215"/>
    </location>
</feature>
<protein>
    <submittedName>
        <fullName evidence="2">Arylsulfatase H</fullName>
    </submittedName>
</protein>
<keyword evidence="3" id="KW-1185">Reference proteome</keyword>
<name>A0A4D9EM22_9SAUR</name>